<dbReference type="EMBL" id="JAAALK010000283">
    <property type="protein sequence ID" value="KAG8072536.1"/>
    <property type="molecule type" value="Genomic_DNA"/>
</dbReference>
<name>A0A8J5SB88_ZIZPA</name>
<comment type="caution">
    <text evidence="1">The sequence shown here is derived from an EMBL/GenBank/DDBJ whole genome shotgun (WGS) entry which is preliminary data.</text>
</comment>
<gene>
    <name evidence="1" type="ORF">GUJ93_ZPchr0006g44993</name>
</gene>
<keyword evidence="2" id="KW-1185">Reference proteome</keyword>
<evidence type="ECO:0000313" key="2">
    <source>
        <dbReference type="Proteomes" id="UP000729402"/>
    </source>
</evidence>
<sequence length="169" mass="18762">MVRVRKRLLANLISQRVKTPHIILFPFPGLLSQFHPAIQNSVALLRRGVCFSLSSVRVVSTPTAPQPSPPQLLPASAIDLVVLFIRLVGKQAARFCTTHKSPAPKTRTRPLRTTSSSHLGAARGIFHRPRKAILSHPCLAQFPNQLRRGELSPWRSSCLKTDAIPMRQT</sequence>
<reference evidence="1" key="1">
    <citation type="journal article" date="2021" name="bioRxiv">
        <title>Whole Genome Assembly and Annotation of Northern Wild Rice, Zizania palustris L., Supports a Whole Genome Duplication in the Zizania Genus.</title>
        <authorList>
            <person name="Haas M."/>
            <person name="Kono T."/>
            <person name="Macchietto M."/>
            <person name="Millas R."/>
            <person name="McGilp L."/>
            <person name="Shao M."/>
            <person name="Duquette J."/>
            <person name="Hirsch C.N."/>
            <person name="Kimball J."/>
        </authorList>
    </citation>
    <scope>NUCLEOTIDE SEQUENCE</scope>
    <source>
        <tissue evidence="1">Fresh leaf tissue</tissue>
    </source>
</reference>
<evidence type="ECO:0000313" key="1">
    <source>
        <dbReference type="EMBL" id="KAG8072536.1"/>
    </source>
</evidence>
<accession>A0A8J5SB88</accession>
<dbReference type="AlphaFoldDB" id="A0A8J5SB88"/>
<proteinExistence type="predicted"/>
<protein>
    <submittedName>
        <fullName evidence="1">Uncharacterized protein</fullName>
    </submittedName>
</protein>
<organism evidence="1 2">
    <name type="scientific">Zizania palustris</name>
    <name type="common">Northern wild rice</name>
    <dbReference type="NCBI Taxonomy" id="103762"/>
    <lineage>
        <taxon>Eukaryota</taxon>
        <taxon>Viridiplantae</taxon>
        <taxon>Streptophyta</taxon>
        <taxon>Embryophyta</taxon>
        <taxon>Tracheophyta</taxon>
        <taxon>Spermatophyta</taxon>
        <taxon>Magnoliopsida</taxon>
        <taxon>Liliopsida</taxon>
        <taxon>Poales</taxon>
        <taxon>Poaceae</taxon>
        <taxon>BOP clade</taxon>
        <taxon>Oryzoideae</taxon>
        <taxon>Oryzeae</taxon>
        <taxon>Zizaniinae</taxon>
        <taxon>Zizania</taxon>
    </lineage>
</organism>
<dbReference type="Proteomes" id="UP000729402">
    <property type="component" value="Unassembled WGS sequence"/>
</dbReference>
<reference evidence="1" key="2">
    <citation type="submission" date="2021-02" db="EMBL/GenBank/DDBJ databases">
        <authorList>
            <person name="Kimball J.A."/>
            <person name="Haas M.W."/>
            <person name="Macchietto M."/>
            <person name="Kono T."/>
            <person name="Duquette J."/>
            <person name="Shao M."/>
        </authorList>
    </citation>
    <scope>NUCLEOTIDE SEQUENCE</scope>
    <source>
        <tissue evidence="1">Fresh leaf tissue</tissue>
    </source>
</reference>